<dbReference type="AlphaFoldDB" id="A0A4P9WPI5"/>
<dbReference type="InterPro" id="IPR031537">
    <property type="entry name" value="DUF5092"/>
</dbReference>
<dbReference type="Pfam" id="PF17010">
    <property type="entry name" value="DUF5092"/>
    <property type="match status" value="1"/>
</dbReference>
<proteinExistence type="predicted"/>
<accession>A0A4P9WPI5</accession>
<protein>
    <submittedName>
        <fullName evidence="1">Uncharacterized protein</fullName>
    </submittedName>
</protein>
<evidence type="ECO:0000313" key="2">
    <source>
        <dbReference type="Proteomes" id="UP000268535"/>
    </source>
</evidence>
<dbReference type="Proteomes" id="UP000268535">
    <property type="component" value="Unassembled WGS sequence"/>
</dbReference>
<organism evidence="1 2">
    <name type="scientific">Caulochytrium protostelioides</name>
    <dbReference type="NCBI Taxonomy" id="1555241"/>
    <lineage>
        <taxon>Eukaryota</taxon>
        <taxon>Fungi</taxon>
        <taxon>Fungi incertae sedis</taxon>
        <taxon>Chytridiomycota</taxon>
        <taxon>Chytridiomycota incertae sedis</taxon>
        <taxon>Chytridiomycetes</taxon>
        <taxon>Caulochytriales</taxon>
        <taxon>Caulochytriaceae</taxon>
        <taxon>Caulochytrium</taxon>
    </lineage>
</organism>
<name>A0A4P9WPI5_9FUNG</name>
<sequence length="126" mass="14298">MPNDQPEAILLLDSGGVNVLDSVATDYEDSFCLDTLGDLALAHDATEPAGTKSFILARVQTWDPRQPDKAYYSYYNAYHLNKILFQTQIYIGKKLIHRLHVLNPLTNTDIIGNVQYFMVRLHEADQ</sequence>
<feature type="non-terminal residue" evidence="1">
    <location>
        <position position="126"/>
    </location>
</feature>
<gene>
    <name evidence="1" type="ORF">CAUPRSCDRAFT_9412</name>
</gene>
<evidence type="ECO:0000313" key="1">
    <source>
        <dbReference type="EMBL" id="RKO95059.1"/>
    </source>
</evidence>
<reference evidence="2" key="1">
    <citation type="journal article" date="2018" name="Nat. Microbiol.">
        <title>Leveraging single-cell genomics to expand the fungal tree of life.</title>
        <authorList>
            <person name="Ahrendt S.R."/>
            <person name="Quandt C.A."/>
            <person name="Ciobanu D."/>
            <person name="Clum A."/>
            <person name="Salamov A."/>
            <person name="Andreopoulos B."/>
            <person name="Cheng J.F."/>
            <person name="Woyke T."/>
            <person name="Pelin A."/>
            <person name="Henrissat B."/>
            <person name="Reynolds N.K."/>
            <person name="Benny G.L."/>
            <person name="Smith M.E."/>
            <person name="James T.Y."/>
            <person name="Grigoriev I.V."/>
        </authorList>
    </citation>
    <scope>NUCLEOTIDE SEQUENCE [LARGE SCALE GENOMIC DNA]</scope>
    <source>
        <strain evidence="2">ATCC 52028</strain>
    </source>
</reference>
<dbReference type="EMBL" id="ML013307">
    <property type="protein sequence ID" value="RKO95059.1"/>
    <property type="molecule type" value="Genomic_DNA"/>
</dbReference>